<protein>
    <submittedName>
        <fullName evidence="1">2'-5' RNA ligase family protein</fullName>
    </submittedName>
</protein>
<organism evidence="1 2">
    <name type="scientific">Kaistia nematophila</name>
    <dbReference type="NCBI Taxonomy" id="2994654"/>
    <lineage>
        <taxon>Bacteria</taxon>
        <taxon>Pseudomonadati</taxon>
        <taxon>Pseudomonadota</taxon>
        <taxon>Alphaproteobacteria</taxon>
        <taxon>Hyphomicrobiales</taxon>
        <taxon>Kaistiaceae</taxon>
        <taxon>Kaistia</taxon>
    </lineage>
</organism>
<dbReference type="SUPFAM" id="SSF55144">
    <property type="entry name" value="LigT-like"/>
    <property type="match status" value="1"/>
</dbReference>
<dbReference type="Proteomes" id="UP001144805">
    <property type="component" value="Unassembled WGS sequence"/>
</dbReference>
<dbReference type="EMBL" id="JAPKNK010000008">
    <property type="protein sequence ID" value="MCX5571007.1"/>
    <property type="molecule type" value="Genomic_DNA"/>
</dbReference>
<keyword evidence="1" id="KW-0436">Ligase</keyword>
<reference evidence="1" key="1">
    <citation type="submission" date="2022-11" db="EMBL/GenBank/DDBJ databases">
        <title>Biodiversity and phylogenetic relationships of bacteria.</title>
        <authorList>
            <person name="Machado R.A.R."/>
            <person name="Bhat A."/>
            <person name="Loulou A."/>
            <person name="Kallel S."/>
        </authorList>
    </citation>
    <scope>NUCLEOTIDE SEQUENCE</scope>
    <source>
        <strain evidence="1">K-TC2</strain>
    </source>
</reference>
<dbReference type="InterPro" id="IPR009097">
    <property type="entry name" value="Cyclic_Pdiesterase"/>
</dbReference>
<dbReference type="GO" id="GO:0016874">
    <property type="term" value="F:ligase activity"/>
    <property type="evidence" value="ECO:0007669"/>
    <property type="project" value="UniProtKB-KW"/>
</dbReference>
<proteinExistence type="predicted"/>
<comment type="caution">
    <text evidence="1">The sequence shown here is derived from an EMBL/GenBank/DDBJ whole genome shotgun (WGS) entry which is preliminary data.</text>
</comment>
<evidence type="ECO:0000313" key="2">
    <source>
        <dbReference type="Proteomes" id="UP001144805"/>
    </source>
</evidence>
<accession>A0A9X3IML2</accession>
<dbReference type="AlphaFoldDB" id="A0A9X3IML2"/>
<sequence length="258" mass="28097">MEQAVPEVLPPPQRRHRRMAVVLATGMALCLGLALAVGSPPAALAKSGSVTAIDIALEPDATMIQHARDANARLLKSFPKGFALDATHHPHVTLLQQFVRTDDLDKVYAAAGTVLAKEKPTAWTLKAFKYYYIPSPPMGLAGIVVEPTDDLRRLQDELIAAIQPYTVKTGTPAAFFSRRGGRDIQESLIRYVDDFVTDAAGEHFNPHVTIGVAKESYLKKMLAEPFEAFTFQPTGASVYQLGTFGTARKELKAIELTP</sequence>
<name>A0A9X3IML2_9HYPH</name>
<dbReference type="Pfam" id="PF13563">
    <property type="entry name" value="2_5_RNA_ligase2"/>
    <property type="match status" value="1"/>
</dbReference>
<gene>
    <name evidence="1" type="ORF">OSH07_17510</name>
</gene>
<dbReference type="Gene3D" id="3.90.1140.10">
    <property type="entry name" value="Cyclic phosphodiesterase"/>
    <property type="match status" value="1"/>
</dbReference>
<evidence type="ECO:0000313" key="1">
    <source>
        <dbReference type="EMBL" id="MCX5571007.1"/>
    </source>
</evidence>
<dbReference type="RefSeq" id="WP_266339978.1">
    <property type="nucleotide sequence ID" value="NZ_JAPKNK010000008.1"/>
</dbReference>
<keyword evidence="2" id="KW-1185">Reference proteome</keyword>